<comment type="similarity">
    <text evidence="1">Belongs to the PPR family. P subfamily.</text>
</comment>
<proteinExistence type="inferred from homology"/>
<dbReference type="Proteomes" id="UP000770015">
    <property type="component" value="Unassembled WGS sequence"/>
</dbReference>
<evidence type="ECO:0000256" key="2">
    <source>
        <dbReference type="PROSITE-ProRule" id="PRU00708"/>
    </source>
</evidence>
<dbReference type="InterPro" id="IPR011990">
    <property type="entry name" value="TPR-like_helical_dom_sf"/>
</dbReference>
<dbReference type="PANTHER" id="PTHR46128">
    <property type="entry name" value="MITOCHONDRIAL GROUP I INTRON SPLICING FACTOR CCM1"/>
    <property type="match status" value="1"/>
</dbReference>
<feature type="repeat" description="PPR" evidence="2">
    <location>
        <begin position="132"/>
        <end position="166"/>
    </location>
</feature>
<gene>
    <name evidence="3" type="ORF">F5X68DRAFT_207547</name>
</gene>
<organism evidence="3 4">
    <name type="scientific">Plectosphaerella plurivora</name>
    <dbReference type="NCBI Taxonomy" id="936078"/>
    <lineage>
        <taxon>Eukaryota</taxon>
        <taxon>Fungi</taxon>
        <taxon>Dikarya</taxon>
        <taxon>Ascomycota</taxon>
        <taxon>Pezizomycotina</taxon>
        <taxon>Sordariomycetes</taxon>
        <taxon>Hypocreomycetidae</taxon>
        <taxon>Glomerellales</taxon>
        <taxon>Plectosphaerellaceae</taxon>
        <taxon>Plectosphaerella</taxon>
    </lineage>
</organism>
<dbReference type="NCBIfam" id="TIGR00756">
    <property type="entry name" value="PPR"/>
    <property type="match status" value="2"/>
</dbReference>
<dbReference type="Gene3D" id="1.25.40.10">
    <property type="entry name" value="Tetratricopeptide repeat domain"/>
    <property type="match status" value="1"/>
</dbReference>
<accession>A0A9P9AAM0</accession>
<evidence type="ECO:0000313" key="3">
    <source>
        <dbReference type="EMBL" id="KAH6687487.1"/>
    </source>
</evidence>
<protein>
    <submittedName>
        <fullName evidence="3">Pentatricopeptide repeat protein</fullName>
    </submittedName>
</protein>
<dbReference type="OrthoDB" id="185373at2759"/>
<dbReference type="InterPro" id="IPR002885">
    <property type="entry name" value="PPR_rpt"/>
</dbReference>
<dbReference type="AlphaFoldDB" id="A0A9P9AAM0"/>
<keyword evidence="4" id="KW-1185">Reference proteome</keyword>
<dbReference type="EMBL" id="JAGSXJ010000011">
    <property type="protein sequence ID" value="KAH6687487.1"/>
    <property type="molecule type" value="Genomic_DNA"/>
</dbReference>
<sequence>MFACVACWRRNLHPFARSTPRAFRLLATQQPTARFAPTDRTKLFSTSPDSNPPRSAETILDGTIFSPEDANDPIAEKKKQQKLRFAVGKHLERLRDPWNIAQYVERALRQNGDSRFDEVLLLVQTASKNTPLTVSWNHLIDHHLKMKRIRPAIKLFNEMKKRGQKPNQQTYTIIFRGCAENPHKDLALTEAVRIYNTMSKDGGVRPNLIHANAVLHVCVRAGDMDAMFAFLDKMEENKQLRMDASSYSTIFQGMRLQLESVENSTEESSSGEREAAADEIIDRCETIWGEIIRKSRKGALRINESLVATMGRLLLHGRVQNQRKIFALLQQTMELPRFDRNDTATGNQAALAAESPAVFKTYAIPKDARVNPSTRTLDLILETTTKMRLVKVGVRYWQHYVDELGVQPDRENWHKLLKLLHLGSNSSEAARFLGAMPPAFITPYILRTALSTCLRNMQNPSVLPNAHAILRIILRDAQGGTPDAKALWLYLQIVNGRMAALNRESPERRQVICEDAASSLEVMWASYEQAADKVLLPRLVSKRAMPYTDAGRVTQLRQVVDVAREMISVTSKILPYIDPKSQITLEQRRSSLNRQVVAFTEVRQPEVESTGGKTYATKNK</sequence>
<evidence type="ECO:0000313" key="4">
    <source>
        <dbReference type="Proteomes" id="UP000770015"/>
    </source>
</evidence>
<reference evidence="3" key="1">
    <citation type="journal article" date="2021" name="Nat. Commun.">
        <title>Genetic determinants of endophytism in the Arabidopsis root mycobiome.</title>
        <authorList>
            <person name="Mesny F."/>
            <person name="Miyauchi S."/>
            <person name="Thiergart T."/>
            <person name="Pickel B."/>
            <person name="Atanasova L."/>
            <person name="Karlsson M."/>
            <person name="Huettel B."/>
            <person name="Barry K.W."/>
            <person name="Haridas S."/>
            <person name="Chen C."/>
            <person name="Bauer D."/>
            <person name="Andreopoulos W."/>
            <person name="Pangilinan J."/>
            <person name="LaButti K."/>
            <person name="Riley R."/>
            <person name="Lipzen A."/>
            <person name="Clum A."/>
            <person name="Drula E."/>
            <person name="Henrissat B."/>
            <person name="Kohler A."/>
            <person name="Grigoriev I.V."/>
            <person name="Martin F.M."/>
            <person name="Hacquard S."/>
        </authorList>
    </citation>
    <scope>NUCLEOTIDE SEQUENCE</scope>
    <source>
        <strain evidence="3">MPI-SDFR-AT-0117</strain>
    </source>
</reference>
<comment type="caution">
    <text evidence="3">The sequence shown here is derived from an EMBL/GenBank/DDBJ whole genome shotgun (WGS) entry which is preliminary data.</text>
</comment>
<dbReference type="Pfam" id="PF13812">
    <property type="entry name" value="PPR_3"/>
    <property type="match status" value="1"/>
</dbReference>
<dbReference type="PROSITE" id="PS51375">
    <property type="entry name" value="PPR"/>
    <property type="match status" value="1"/>
</dbReference>
<name>A0A9P9AAM0_9PEZI</name>
<dbReference type="PANTHER" id="PTHR46128:SF211">
    <property type="entry name" value="PENTACOTRIPEPTIDE-REPEAT REGION OF PRORP DOMAIN-CONTAINING PROTEIN"/>
    <property type="match status" value="1"/>
</dbReference>
<evidence type="ECO:0000256" key="1">
    <source>
        <dbReference type="ARBA" id="ARBA00007626"/>
    </source>
</evidence>
<dbReference type="InterPro" id="IPR050872">
    <property type="entry name" value="PPR_P_subfamily"/>
</dbReference>
<dbReference type="Pfam" id="PF13041">
    <property type="entry name" value="PPR_2"/>
    <property type="match status" value="1"/>
</dbReference>